<proteinExistence type="predicted"/>
<name>A0A934NXB6_9NOCA</name>
<dbReference type="PANTHER" id="PTHR33495">
    <property type="entry name" value="ANTI-SIGMA FACTOR ANTAGONIST TM_1081-RELATED-RELATED"/>
    <property type="match status" value="1"/>
</dbReference>
<dbReference type="Pfam" id="PF01740">
    <property type="entry name" value="STAS"/>
    <property type="match status" value="1"/>
</dbReference>
<dbReference type="RefSeq" id="WP_199708699.1">
    <property type="nucleotide sequence ID" value="NZ_JAEMNV010000026.1"/>
</dbReference>
<dbReference type="GO" id="GO:0043856">
    <property type="term" value="F:anti-sigma factor antagonist activity"/>
    <property type="evidence" value="ECO:0007669"/>
    <property type="project" value="TreeGrafter"/>
</dbReference>
<reference evidence="2" key="1">
    <citation type="submission" date="2020-12" db="EMBL/GenBank/DDBJ databases">
        <title>Antrihabitans popcorni sp. nov. and Antrihabitans auranticaus sp. nov., isolated from a larva cave.</title>
        <authorList>
            <person name="Lee S.D."/>
            <person name="Kim I.S."/>
        </authorList>
    </citation>
    <scope>NUCLEOTIDE SEQUENCE</scope>
    <source>
        <strain evidence="2">YC3-6</strain>
    </source>
</reference>
<dbReference type="EMBL" id="JAEMNV010000026">
    <property type="protein sequence ID" value="MBJ8343015.1"/>
    <property type="molecule type" value="Genomic_DNA"/>
</dbReference>
<sequence length="91" mass="9200">MGTAPRLIEALREAAENADRALVVDLTPVTFLASAGMSALVFACGLTRSRGVGFAVAAAGPVTARPLTLMELTGTLAVVSSLDEALAAVSR</sequence>
<protein>
    <submittedName>
        <fullName evidence="2">STAS domain-containing protein</fullName>
    </submittedName>
</protein>
<dbReference type="Gene3D" id="3.30.750.24">
    <property type="entry name" value="STAS domain"/>
    <property type="match status" value="1"/>
</dbReference>
<comment type="caution">
    <text evidence="2">The sequence shown here is derived from an EMBL/GenBank/DDBJ whole genome shotgun (WGS) entry which is preliminary data.</text>
</comment>
<accession>A0A934NXB6</accession>
<dbReference type="PROSITE" id="PS50801">
    <property type="entry name" value="STAS"/>
    <property type="match status" value="1"/>
</dbReference>
<dbReference type="PANTHER" id="PTHR33495:SF13">
    <property type="entry name" value="ANTI-SIGMA-F FACTOR ANTAGONIST RSFB"/>
    <property type="match status" value="1"/>
</dbReference>
<dbReference type="CDD" id="cd07043">
    <property type="entry name" value="STAS_anti-anti-sigma_factors"/>
    <property type="match status" value="1"/>
</dbReference>
<feature type="domain" description="STAS" evidence="1">
    <location>
        <begin position="1"/>
        <end position="89"/>
    </location>
</feature>
<keyword evidence="3" id="KW-1185">Reference proteome</keyword>
<gene>
    <name evidence="2" type="ORF">JGU71_29465</name>
</gene>
<dbReference type="InterPro" id="IPR036513">
    <property type="entry name" value="STAS_dom_sf"/>
</dbReference>
<dbReference type="SUPFAM" id="SSF52091">
    <property type="entry name" value="SpoIIaa-like"/>
    <property type="match status" value="1"/>
</dbReference>
<evidence type="ECO:0000313" key="2">
    <source>
        <dbReference type="EMBL" id="MBJ8343015.1"/>
    </source>
</evidence>
<dbReference type="Proteomes" id="UP000655868">
    <property type="component" value="Unassembled WGS sequence"/>
</dbReference>
<evidence type="ECO:0000313" key="3">
    <source>
        <dbReference type="Proteomes" id="UP000655868"/>
    </source>
</evidence>
<dbReference type="InterPro" id="IPR002645">
    <property type="entry name" value="STAS_dom"/>
</dbReference>
<organism evidence="2 3">
    <name type="scientific">Antrihabitans stalagmiti</name>
    <dbReference type="NCBI Taxonomy" id="2799499"/>
    <lineage>
        <taxon>Bacteria</taxon>
        <taxon>Bacillati</taxon>
        <taxon>Actinomycetota</taxon>
        <taxon>Actinomycetes</taxon>
        <taxon>Mycobacteriales</taxon>
        <taxon>Nocardiaceae</taxon>
        <taxon>Antrihabitans</taxon>
    </lineage>
</organism>
<evidence type="ECO:0000259" key="1">
    <source>
        <dbReference type="PROSITE" id="PS50801"/>
    </source>
</evidence>
<dbReference type="AlphaFoldDB" id="A0A934NXB6"/>